<organism evidence="2 3">
    <name type="scientific">Undibacterium oligocarboniphilum</name>
    <dbReference type="NCBI Taxonomy" id="666702"/>
    <lineage>
        <taxon>Bacteria</taxon>
        <taxon>Pseudomonadati</taxon>
        <taxon>Pseudomonadota</taxon>
        <taxon>Betaproteobacteria</taxon>
        <taxon>Burkholderiales</taxon>
        <taxon>Oxalobacteraceae</taxon>
        <taxon>Undibacterium</taxon>
    </lineage>
</organism>
<accession>A0A850QRB1</accession>
<protein>
    <submittedName>
        <fullName evidence="2">Uncharacterized protein</fullName>
    </submittedName>
</protein>
<evidence type="ECO:0000313" key="2">
    <source>
        <dbReference type="EMBL" id="NVO78914.1"/>
    </source>
</evidence>
<evidence type="ECO:0000256" key="1">
    <source>
        <dbReference type="SAM" id="MobiDB-lite"/>
    </source>
</evidence>
<dbReference type="AlphaFoldDB" id="A0A850QRB1"/>
<dbReference type="RefSeq" id="WP_176804450.1">
    <property type="nucleotide sequence ID" value="NZ_JABXYJ010000008.1"/>
</dbReference>
<gene>
    <name evidence="2" type="ORF">HV832_13880</name>
</gene>
<keyword evidence="3" id="KW-1185">Reference proteome</keyword>
<sequence>MNEKKNPYDRTSTKRQSAHLERLQEANGKRLPVDLDGERLAKLDALVSAGYGDSKAAVIRKAIDEAYKKMRKKT</sequence>
<feature type="region of interest" description="Disordered" evidence="1">
    <location>
        <begin position="1"/>
        <end position="25"/>
    </location>
</feature>
<dbReference type="Proteomes" id="UP000588051">
    <property type="component" value="Unassembled WGS sequence"/>
</dbReference>
<evidence type="ECO:0000313" key="3">
    <source>
        <dbReference type="Proteomes" id="UP000588051"/>
    </source>
</evidence>
<proteinExistence type="predicted"/>
<name>A0A850QRB1_9BURK</name>
<comment type="caution">
    <text evidence="2">The sequence shown here is derived from an EMBL/GenBank/DDBJ whole genome shotgun (WGS) entry which is preliminary data.</text>
</comment>
<reference evidence="2 3" key="1">
    <citation type="submission" date="2020-06" db="EMBL/GenBank/DDBJ databases">
        <authorList>
            <person name="Qiu C."/>
            <person name="Liu Z."/>
        </authorList>
    </citation>
    <scope>NUCLEOTIDE SEQUENCE [LARGE SCALE GENOMIC DNA]</scope>
    <source>
        <strain evidence="2 3">EM 1</strain>
    </source>
</reference>
<dbReference type="EMBL" id="JABXYJ010000008">
    <property type="protein sequence ID" value="NVO78914.1"/>
    <property type="molecule type" value="Genomic_DNA"/>
</dbReference>